<dbReference type="Proteomes" id="UP000599523">
    <property type="component" value="Unassembled WGS sequence"/>
</dbReference>
<sequence length="411" mass="45350">MPNTSSQAEPLLYLVHRIPYPPNKGDKLRSFNILRQLAGRYRVYLGAFVDDPADLVHVPSLSEWCEDLHIERIDPKLARLTSLRGLLAGEALSIPYYRNRAMRDWVGDVVARHSIRKALAFSGPMAQYLDQAGLARRVIDFCDLDSAKWTQYAAERTWPMSWLYRREGERLFAFERSWAQRADASTFVTEAEADLLRRHLSTTEASRIHAVQNGVDADFFSPQHALANPYPDGGPKLVFTGAMDYWPNIDAVTWFVKDILPGIRVIHPDVSFTIVGMNPTPAVLALGGPGIQVTGTVPDVRPWLAHADLVVAPLRIARGIQNKVLEAMAMAKPVVVSAAAATGLAGENGRDYLVASTSSEFVQSVVESIADPVDAQRIGCAARELVLSHYSWEAHLNGLLYLVGAHTSESA</sequence>
<comment type="caution">
    <text evidence="1">The sequence shown here is derived from an EMBL/GenBank/DDBJ whole genome shotgun (WGS) entry which is preliminary data.</text>
</comment>
<dbReference type="CDD" id="cd03801">
    <property type="entry name" value="GT4_PimA-like"/>
    <property type="match status" value="1"/>
</dbReference>
<dbReference type="EMBL" id="WTVM01000040">
    <property type="protein sequence ID" value="NMG03040.1"/>
    <property type="molecule type" value="Genomic_DNA"/>
</dbReference>
<dbReference type="Pfam" id="PF13692">
    <property type="entry name" value="Glyco_trans_1_4"/>
    <property type="match status" value="1"/>
</dbReference>
<dbReference type="AlphaFoldDB" id="A0A972J9J7"/>
<reference evidence="1" key="1">
    <citation type="submission" date="2019-12" db="EMBL/GenBank/DDBJ databases">
        <title>Comparative genomics gives insights into the taxonomy of the Azoarcus-Aromatoleum group and reveals separate origins of nif in the plant-associated Azoarcus and non-plant-associated Aromatoleum sub-groups.</title>
        <authorList>
            <person name="Lafos M."/>
            <person name="Maluk M."/>
            <person name="Batista M."/>
            <person name="Junghare M."/>
            <person name="Carmona M."/>
            <person name="Faoro H."/>
            <person name="Cruz L.M."/>
            <person name="Battistoni F."/>
            <person name="De Souza E."/>
            <person name="Pedrosa F."/>
            <person name="Chen W.-M."/>
            <person name="Poole P.S."/>
            <person name="Dixon R.A."/>
            <person name="James E.K."/>
        </authorList>
    </citation>
    <scope>NUCLEOTIDE SEQUENCE</scope>
    <source>
        <strain evidence="1">NSC3</strain>
    </source>
</reference>
<evidence type="ECO:0000313" key="1">
    <source>
        <dbReference type="EMBL" id="NMG03040.1"/>
    </source>
</evidence>
<accession>A0A972J9J7</accession>
<proteinExistence type="predicted"/>
<dbReference type="PANTHER" id="PTHR12526:SF600">
    <property type="entry name" value="GLYCOSYL TRANSFERASE GROUP 1"/>
    <property type="match status" value="1"/>
</dbReference>
<dbReference type="RefSeq" id="WP_168987797.1">
    <property type="nucleotide sequence ID" value="NZ_CAWPHM010000265.1"/>
</dbReference>
<organism evidence="1 2">
    <name type="scientific">Azoarcus taiwanensis</name>
    <dbReference type="NCBI Taxonomy" id="666964"/>
    <lineage>
        <taxon>Bacteria</taxon>
        <taxon>Pseudomonadati</taxon>
        <taxon>Pseudomonadota</taxon>
        <taxon>Betaproteobacteria</taxon>
        <taxon>Rhodocyclales</taxon>
        <taxon>Zoogloeaceae</taxon>
        <taxon>Azoarcus</taxon>
    </lineage>
</organism>
<protein>
    <submittedName>
        <fullName evidence="1">TIGR03087 family PEP-CTERM/XrtA system glycosyltransferase</fullName>
    </submittedName>
</protein>
<dbReference type="Gene3D" id="3.40.50.2000">
    <property type="entry name" value="Glycogen Phosphorylase B"/>
    <property type="match status" value="2"/>
</dbReference>
<dbReference type="GO" id="GO:0016757">
    <property type="term" value="F:glycosyltransferase activity"/>
    <property type="evidence" value="ECO:0007669"/>
    <property type="project" value="TreeGrafter"/>
</dbReference>
<name>A0A972J9J7_9RHOO</name>
<keyword evidence="2" id="KW-1185">Reference proteome</keyword>
<dbReference type="PANTHER" id="PTHR12526">
    <property type="entry name" value="GLYCOSYLTRANSFERASE"/>
    <property type="match status" value="1"/>
</dbReference>
<dbReference type="NCBIfam" id="TIGR03087">
    <property type="entry name" value="stp1"/>
    <property type="match status" value="1"/>
</dbReference>
<dbReference type="SUPFAM" id="SSF53756">
    <property type="entry name" value="UDP-Glycosyltransferase/glycogen phosphorylase"/>
    <property type="match status" value="1"/>
</dbReference>
<gene>
    <name evidence="1" type="ORF">GPA21_08640</name>
</gene>
<evidence type="ECO:0000313" key="2">
    <source>
        <dbReference type="Proteomes" id="UP000599523"/>
    </source>
</evidence>
<dbReference type="InterPro" id="IPR017521">
    <property type="entry name" value="Sugar_tfrase_PEP-CTERM_Stp1"/>
</dbReference>